<reference evidence="1 2" key="1">
    <citation type="journal article" date="2012" name="J. Bacteriol.">
        <title>Genome Sequence of Extracellular-Protease-Producing Alishewanella jeotgali Isolated from Traditional Korean Fermented Seafood.</title>
        <authorList>
            <person name="Jung J."/>
            <person name="Chun J."/>
            <person name="Park W."/>
        </authorList>
    </citation>
    <scope>NUCLEOTIDE SEQUENCE [LARGE SCALE GENOMIC DNA]</scope>
    <source>
        <strain evidence="1 2">KCTC 22429</strain>
    </source>
</reference>
<evidence type="ECO:0008006" key="3">
    <source>
        <dbReference type="Google" id="ProtNLM"/>
    </source>
</evidence>
<dbReference type="AlphaFoldDB" id="H3ZHD0"/>
<dbReference type="eggNOG" id="COG2040">
    <property type="taxonomic scope" value="Bacteria"/>
</dbReference>
<organism evidence="1 2">
    <name type="scientific">Alishewanella jeotgali KCTC 22429</name>
    <dbReference type="NCBI Taxonomy" id="1129374"/>
    <lineage>
        <taxon>Bacteria</taxon>
        <taxon>Pseudomonadati</taxon>
        <taxon>Pseudomonadota</taxon>
        <taxon>Gammaproteobacteria</taxon>
        <taxon>Alteromonadales</taxon>
        <taxon>Alteromonadaceae</taxon>
        <taxon>Alishewanella</taxon>
    </lineage>
</organism>
<name>H3ZHD0_9ALTE</name>
<dbReference type="EMBL" id="AHTH01000048">
    <property type="protein sequence ID" value="EHR39786.1"/>
    <property type="molecule type" value="Genomic_DNA"/>
</dbReference>
<comment type="caution">
    <text evidence="1">The sequence shown here is derived from an EMBL/GenBank/DDBJ whole genome shotgun (WGS) entry which is preliminary data.</text>
</comment>
<dbReference type="Gene3D" id="1.10.10.1130">
    <property type="entry name" value="Uncharacterised protein PF10982, DUF2789"/>
    <property type="match status" value="1"/>
</dbReference>
<dbReference type="PATRIC" id="fig|1129374.4.peg.2756"/>
<gene>
    <name evidence="1" type="ORF">AJE_13940</name>
</gene>
<dbReference type="Pfam" id="PF10982">
    <property type="entry name" value="DUF2789"/>
    <property type="match status" value="1"/>
</dbReference>
<protein>
    <recommendedName>
        <fullName evidence="3">DUF2789 domain-containing protein</fullName>
    </recommendedName>
</protein>
<keyword evidence="2" id="KW-1185">Reference proteome</keyword>
<proteinExistence type="predicted"/>
<sequence>MDTSKHTLSTLFAQLGLENSPEQIQAFVRRHKLSAGMELADAPFWNRAQASFLREAWRADSDWSDVIDELNTLLH</sequence>
<dbReference type="InterPro" id="IPR038086">
    <property type="entry name" value="DUF2789_sf"/>
</dbReference>
<accession>H3ZHD0</accession>
<dbReference type="Proteomes" id="UP000012046">
    <property type="component" value="Unassembled WGS sequence"/>
</dbReference>
<evidence type="ECO:0000313" key="1">
    <source>
        <dbReference type="EMBL" id="EHR39786.1"/>
    </source>
</evidence>
<dbReference type="InterPro" id="IPR021250">
    <property type="entry name" value="DUF2789"/>
</dbReference>
<evidence type="ECO:0000313" key="2">
    <source>
        <dbReference type="Proteomes" id="UP000012046"/>
    </source>
</evidence>
<dbReference type="STRING" id="1129374.AJE_13940"/>
<dbReference type="RefSeq" id="WP_008607378.1">
    <property type="nucleotide sequence ID" value="NZ_AHTH01000048.1"/>
</dbReference>